<dbReference type="GO" id="GO:0045312">
    <property type="term" value="P:nor-spermidine biosynthetic process"/>
    <property type="evidence" value="ECO:0007669"/>
    <property type="project" value="InterPro"/>
</dbReference>
<dbReference type="InterPro" id="IPR005730">
    <property type="entry name" value="Nsp_de-COase"/>
</dbReference>
<dbReference type="SUPFAM" id="SSF51419">
    <property type="entry name" value="PLP-binding barrel"/>
    <property type="match status" value="1"/>
</dbReference>
<dbReference type="GO" id="GO:0005737">
    <property type="term" value="C:cytoplasm"/>
    <property type="evidence" value="ECO:0007669"/>
    <property type="project" value="UniProtKB-SubCell"/>
</dbReference>
<evidence type="ECO:0000256" key="10">
    <source>
        <dbReference type="ARBA" id="ARBA00047389"/>
    </source>
</evidence>
<dbReference type="InterPro" id="IPR022643">
    <property type="entry name" value="De-COase2_C"/>
</dbReference>
<evidence type="ECO:0000256" key="1">
    <source>
        <dbReference type="ARBA" id="ARBA00001933"/>
    </source>
</evidence>
<organism evidence="14 15">
    <name type="scientific">BD1-7 clade bacterium</name>
    <dbReference type="NCBI Taxonomy" id="2029982"/>
    <lineage>
        <taxon>Bacteria</taxon>
        <taxon>Pseudomonadati</taxon>
        <taxon>Pseudomonadota</taxon>
        <taxon>Gammaproteobacteria</taxon>
        <taxon>Cellvibrionales</taxon>
        <taxon>Spongiibacteraceae</taxon>
        <taxon>BD1-7 clade</taxon>
    </lineage>
</organism>
<evidence type="ECO:0000256" key="12">
    <source>
        <dbReference type="PIRSR" id="PIRSR038941-1"/>
    </source>
</evidence>
<proteinExistence type="inferred from homology"/>
<keyword evidence="15" id="KW-1185">Reference proteome</keyword>
<dbReference type="PIRSF" id="PIRSF038941">
    <property type="entry name" value="NspC"/>
    <property type="match status" value="1"/>
</dbReference>
<comment type="function">
    <text evidence="11">Catalyzes the decarboxylation of carboxynorspermidine and carboxyspermidine.</text>
</comment>
<dbReference type="PANTHER" id="PTHR43727">
    <property type="entry name" value="DIAMINOPIMELATE DECARBOXYLASE"/>
    <property type="match status" value="1"/>
</dbReference>
<keyword evidence="11" id="KW-0963">Cytoplasm</keyword>
<name>A0A5S9PGI9_9GAMM</name>
<keyword evidence="7 11" id="KW-0456">Lyase</keyword>
<feature type="binding site" evidence="12">
    <location>
        <position position="300"/>
    </location>
    <ligand>
        <name>substrate</name>
    </ligand>
</feature>
<dbReference type="SUPFAM" id="SSF50621">
    <property type="entry name" value="Alanine racemase C-terminal domain-like"/>
    <property type="match status" value="1"/>
</dbReference>
<evidence type="ECO:0000256" key="9">
    <source>
        <dbReference type="ARBA" id="ARBA00047351"/>
    </source>
</evidence>
<dbReference type="GO" id="GO:0008836">
    <property type="term" value="F:diaminopimelate decarboxylase activity"/>
    <property type="evidence" value="ECO:0007669"/>
    <property type="project" value="TreeGrafter"/>
</dbReference>
<comment type="subcellular location">
    <subcellularLocation>
        <location evidence="11">Cytoplasm</location>
    </subcellularLocation>
</comment>
<gene>
    <name evidence="14" type="primary">nspC_2</name>
    <name evidence="14" type="ORF">OPDIPICF_04529</name>
</gene>
<dbReference type="Proteomes" id="UP000441399">
    <property type="component" value="Unassembled WGS sequence"/>
</dbReference>
<comment type="catalytic activity">
    <reaction evidence="10 11">
        <text>carboxynorspermidine + H(+) = norspermidine + CO2</text>
        <dbReference type="Rhea" id="RHEA:34099"/>
        <dbReference type="ChEBI" id="CHEBI:15378"/>
        <dbReference type="ChEBI" id="CHEBI:16526"/>
        <dbReference type="ChEBI" id="CHEBI:57920"/>
        <dbReference type="ChEBI" id="CHEBI:65070"/>
        <dbReference type="EC" id="4.1.1.96"/>
    </reaction>
</comment>
<dbReference type="InterPro" id="IPR029066">
    <property type="entry name" value="PLP-binding_barrel"/>
</dbReference>
<dbReference type="Gene3D" id="3.20.20.10">
    <property type="entry name" value="Alanine racemase"/>
    <property type="match status" value="1"/>
</dbReference>
<comment type="catalytic activity">
    <reaction evidence="9 11">
        <text>carboxyspermidine + H(+) = spermidine + CO2</text>
        <dbReference type="Rhea" id="RHEA:34095"/>
        <dbReference type="ChEBI" id="CHEBI:15378"/>
        <dbReference type="ChEBI" id="CHEBI:16526"/>
        <dbReference type="ChEBI" id="CHEBI:57834"/>
        <dbReference type="ChEBI" id="CHEBI:65072"/>
        <dbReference type="EC" id="4.1.1.96"/>
    </reaction>
</comment>
<accession>A0A5S9PGI9</accession>
<evidence type="ECO:0000256" key="5">
    <source>
        <dbReference type="ARBA" id="ARBA00022898"/>
    </source>
</evidence>
<keyword evidence="4 11" id="KW-0210">Decarboxylase</keyword>
<dbReference type="PANTHER" id="PTHR43727:SF1">
    <property type="entry name" value="CARBOXYNORSPERMIDINE_CARBOXYSPERMIDINE DECARBOXYLASE"/>
    <property type="match status" value="1"/>
</dbReference>
<reference evidence="14 15" key="1">
    <citation type="submission" date="2019-11" db="EMBL/GenBank/DDBJ databases">
        <authorList>
            <person name="Holert J."/>
        </authorList>
    </citation>
    <scope>NUCLEOTIDE SEQUENCE [LARGE SCALE GENOMIC DNA]</scope>
    <source>
        <strain evidence="14">SB11_3</strain>
    </source>
</reference>
<dbReference type="InterPro" id="IPR009006">
    <property type="entry name" value="Ala_racemase/Decarboxylase_C"/>
</dbReference>
<feature type="binding site" evidence="12">
    <location>
        <position position="264"/>
    </location>
    <ligand>
        <name>substrate</name>
    </ligand>
</feature>
<protein>
    <recommendedName>
        <fullName evidence="3 11">Carboxynorspermidine/carboxyspermidine decarboxylase</fullName>
        <shortName evidence="11">CANS DC/CAS DC</shortName>
        <shortName evidence="11">CANSDC/CASDC</shortName>
        <ecNumber evidence="2 11">4.1.1.96</ecNumber>
    </recommendedName>
</protein>
<dbReference type="AlphaFoldDB" id="A0A5S9PGI9"/>
<evidence type="ECO:0000313" key="15">
    <source>
        <dbReference type="Proteomes" id="UP000441399"/>
    </source>
</evidence>
<comment type="cofactor">
    <cofactor evidence="1 11">
        <name>pyridoxal 5'-phosphate</name>
        <dbReference type="ChEBI" id="CHEBI:597326"/>
    </cofactor>
</comment>
<evidence type="ECO:0000256" key="3">
    <source>
        <dbReference type="ARBA" id="ARBA00013633"/>
    </source>
</evidence>
<evidence type="ECO:0000256" key="8">
    <source>
        <dbReference type="ARBA" id="ARBA00025802"/>
    </source>
</evidence>
<keyword evidence="11" id="KW-0620">Polyamine biosynthesis</keyword>
<evidence type="ECO:0000256" key="11">
    <source>
        <dbReference type="PIRNR" id="PIRNR038941"/>
    </source>
</evidence>
<keyword evidence="6 11" id="KW-0745">Spermidine biosynthesis</keyword>
<dbReference type="GO" id="GO:0009089">
    <property type="term" value="P:lysine biosynthetic process via diaminopimelate"/>
    <property type="evidence" value="ECO:0007669"/>
    <property type="project" value="TreeGrafter"/>
</dbReference>
<dbReference type="EC" id="4.1.1.96" evidence="2 11"/>
<evidence type="ECO:0000259" key="13">
    <source>
        <dbReference type="Pfam" id="PF00278"/>
    </source>
</evidence>
<dbReference type="Gene3D" id="2.40.37.10">
    <property type="entry name" value="Lyase, Ornithine Decarboxylase, Chain A, domain 1"/>
    <property type="match status" value="1"/>
</dbReference>
<dbReference type="EMBL" id="CACSIO010000009">
    <property type="protein sequence ID" value="CAA0103203.1"/>
    <property type="molecule type" value="Genomic_DNA"/>
</dbReference>
<dbReference type="CDD" id="cd06829">
    <property type="entry name" value="PLPDE_III_CANSDC"/>
    <property type="match status" value="1"/>
</dbReference>
<evidence type="ECO:0000256" key="4">
    <source>
        <dbReference type="ARBA" id="ARBA00022793"/>
    </source>
</evidence>
<evidence type="ECO:0000256" key="2">
    <source>
        <dbReference type="ARBA" id="ARBA00012259"/>
    </source>
</evidence>
<sequence>MKATTFKHFDPTRTPSPCFVIDKAAVEKNLQCLRSIEDASGARILLALKAFAMPAFAPLVRQYLHGCCASGLHEALLAHEHFGGRAEGADKREVHVYSPAYSESEFESIIAIADHIVFNSIAQWQRFQSRIIARQRLRPGLKVGLRINPMVSTGDTAIYDPCAAGSRLGSHVELVKRQLATATDLNGISGLHFHTLCEQGYAPLVQTLDVVEAQFGDLLPHMEWLNLGGGHHITAPDYDRQGLIAHIRYLQDKYQLQVYLEPGEAAVINSGVLVSEVLDLHENDHSIAILDTSATCHMPDTLEMPYRPDILIRDSNGAMQVATAANATQHNYRLGGQTCLAGDVIGDYSFMEPLVLGQRVMFDDMAHYTLVKTTTFNGIRLPSLAVWDSETDTLEVVKSFGYEDFASRLG</sequence>
<comment type="similarity">
    <text evidence="8 11">Belongs to the Orn/Lys/Arg decarboxylase class-II family. NspC subfamily.</text>
</comment>
<dbReference type="OrthoDB" id="9804410at2"/>
<dbReference type="Pfam" id="PF00278">
    <property type="entry name" value="Orn_DAP_Arg_deC"/>
    <property type="match status" value="1"/>
</dbReference>
<evidence type="ECO:0000256" key="7">
    <source>
        <dbReference type="ARBA" id="ARBA00023239"/>
    </source>
</evidence>
<comment type="subunit">
    <text evidence="11">Homodimer.</text>
</comment>
<evidence type="ECO:0000256" key="6">
    <source>
        <dbReference type="ARBA" id="ARBA00023066"/>
    </source>
</evidence>
<dbReference type="NCBIfam" id="TIGR01047">
    <property type="entry name" value="nspC"/>
    <property type="match status" value="1"/>
</dbReference>
<feature type="domain" description="Orn/DAP/Arg decarboxylase 2 C-terminal" evidence="13">
    <location>
        <begin position="98"/>
        <end position="365"/>
    </location>
</feature>
<keyword evidence="5 11" id="KW-0663">Pyridoxal phosphate</keyword>
<evidence type="ECO:0000313" key="14">
    <source>
        <dbReference type="EMBL" id="CAA0103203.1"/>
    </source>
</evidence>
<dbReference type="GO" id="GO:0008295">
    <property type="term" value="P:spermidine biosynthetic process"/>
    <property type="evidence" value="ECO:0007669"/>
    <property type="project" value="UniProtKB-KW"/>
</dbReference>